<evidence type="ECO:0000313" key="1">
    <source>
        <dbReference type="EMBL" id="VYU47705.1"/>
    </source>
</evidence>
<gene>
    <name evidence="1" type="ORF">PMLFYP103_02284</name>
</gene>
<dbReference type="AlphaFoldDB" id="A0A6N3F6R5"/>
<reference evidence="1" key="1">
    <citation type="submission" date="2019-11" db="EMBL/GenBank/DDBJ databases">
        <authorList>
            <person name="Feng L."/>
        </authorList>
    </citation>
    <scope>NUCLEOTIDE SEQUENCE</scope>
    <source>
        <strain evidence="1">PmerdaeLFYP103</strain>
    </source>
</reference>
<dbReference type="EMBL" id="CACRUV010000027">
    <property type="protein sequence ID" value="VYU47705.1"/>
    <property type="molecule type" value="Genomic_DNA"/>
</dbReference>
<proteinExistence type="predicted"/>
<organism evidence="1">
    <name type="scientific">Parabacteroides merdae</name>
    <dbReference type="NCBI Taxonomy" id="46503"/>
    <lineage>
        <taxon>Bacteria</taxon>
        <taxon>Pseudomonadati</taxon>
        <taxon>Bacteroidota</taxon>
        <taxon>Bacteroidia</taxon>
        <taxon>Bacteroidales</taxon>
        <taxon>Tannerellaceae</taxon>
        <taxon>Parabacteroides</taxon>
    </lineage>
</organism>
<protein>
    <submittedName>
        <fullName evidence="1">Uncharacterized protein</fullName>
    </submittedName>
</protein>
<accession>A0A6N3F6R5</accession>
<name>A0A6N3F6R5_9BACT</name>
<sequence length="50" mass="5817">MILHLILTSVLKELWCDKSFFLCLNKKLSLHFLNKVCMFAATNNKNLSEC</sequence>